<dbReference type="GO" id="GO:1990246">
    <property type="term" value="C:uniplex complex"/>
    <property type="evidence" value="ECO:0007669"/>
    <property type="project" value="TreeGrafter"/>
</dbReference>
<feature type="domain" description="EF-hand" evidence="14">
    <location>
        <begin position="593"/>
        <end position="628"/>
    </location>
</feature>
<evidence type="ECO:0000256" key="6">
    <source>
        <dbReference type="ARBA" id="ARBA00022737"/>
    </source>
</evidence>
<dbReference type="EMBL" id="BFEA01000116">
    <property type="protein sequence ID" value="GBG69537.1"/>
    <property type="molecule type" value="Genomic_DNA"/>
</dbReference>
<comment type="caution">
    <text evidence="15">The sequence shown here is derived from an EMBL/GenBank/DDBJ whole genome shotgun (WGS) entry which is preliminary data.</text>
</comment>
<evidence type="ECO:0000256" key="10">
    <source>
        <dbReference type="ARBA" id="ARBA00023065"/>
    </source>
</evidence>
<dbReference type="STRING" id="69332.A0A388KHQ5"/>
<evidence type="ECO:0000256" key="7">
    <source>
        <dbReference type="ARBA" id="ARBA00022792"/>
    </source>
</evidence>
<reference evidence="15 16" key="1">
    <citation type="journal article" date="2018" name="Cell">
        <title>The Chara Genome: Secondary Complexity and Implications for Plant Terrestrialization.</title>
        <authorList>
            <person name="Nishiyama T."/>
            <person name="Sakayama H."/>
            <person name="Vries J.D."/>
            <person name="Buschmann H."/>
            <person name="Saint-Marcoux D."/>
            <person name="Ullrich K.K."/>
            <person name="Haas F.B."/>
            <person name="Vanderstraeten L."/>
            <person name="Becker D."/>
            <person name="Lang D."/>
            <person name="Vosolsobe S."/>
            <person name="Rombauts S."/>
            <person name="Wilhelmsson P.K.I."/>
            <person name="Janitza P."/>
            <person name="Kern R."/>
            <person name="Heyl A."/>
            <person name="Rumpler F."/>
            <person name="Villalobos L.I.A.C."/>
            <person name="Clay J.M."/>
            <person name="Skokan R."/>
            <person name="Toyoda A."/>
            <person name="Suzuki Y."/>
            <person name="Kagoshima H."/>
            <person name="Schijlen E."/>
            <person name="Tajeshwar N."/>
            <person name="Catarino B."/>
            <person name="Hetherington A.J."/>
            <person name="Saltykova A."/>
            <person name="Bonnot C."/>
            <person name="Breuninger H."/>
            <person name="Symeonidi A."/>
            <person name="Radhakrishnan G.V."/>
            <person name="Van Nieuwerburgh F."/>
            <person name="Deforce D."/>
            <person name="Chang C."/>
            <person name="Karol K.G."/>
            <person name="Hedrich R."/>
            <person name="Ulvskov P."/>
            <person name="Glockner G."/>
            <person name="Delwiche C.F."/>
            <person name="Petrasek J."/>
            <person name="Van de Peer Y."/>
            <person name="Friml J."/>
            <person name="Beilby M."/>
            <person name="Dolan L."/>
            <person name="Kohara Y."/>
            <person name="Sugano S."/>
            <person name="Fujiyama A."/>
            <person name="Delaux P.-M."/>
            <person name="Quint M."/>
            <person name="TheiBen G."/>
            <person name="Hagemann M."/>
            <person name="Harholt J."/>
            <person name="Dunand C."/>
            <person name="Zachgo S."/>
            <person name="Langdale J."/>
            <person name="Maumus F."/>
            <person name="Straeten D.V.D."/>
            <person name="Gould S.B."/>
            <person name="Rensing S.A."/>
        </authorList>
    </citation>
    <scope>NUCLEOTIDE SEQUENCE [LARGE SCALE GENOMIC DNA]</scope>
    <source>
        <strain evidence="15 16">S276</strain>
    </source>
</reference>
<protein>
    <recommendedName>
        <fullName evidence="14">EF-hand domain-containing protein</fullName>
    </recommendedName>
</protein>
<organism evidence="15 16">
    <name type="scientific">Chara braunii</name>
    <name type="common">Braun's stonewort</name>
    <dbReference type="NCBI Taxonomy" id="69332"/>
    <lineage>
        <taxon>Eukaryota</taxon>
        <taxon>Viridiplantae</taxon>
        <taxon>Streptophyta</taxon>
        <taxon>Charophyceae</taxon>
        <taxon>Charales</taxon>
        <taxon>Characeae</taxon>
        <taxon>Chara</taxon>
    </lineage>
</organism>
<keyword evidence="12" id="KW-0472">Membrane</keyword>
<evidence type="ECO:0000256" key="2">
    <source>
        <dbReference type="ARBA" id="ARBA00004569"/>
    </source>
</evidence>
<dbReference type="Proteomes" id="UP000265515">
    <property type="component" value="Unassembled WGS sequence"/>
</dbReference>
<gene>
    <name evidence="15" type="ORF">CBR_g4372</name>
</gene>
<keyword evidence="9" id="KW-0809">Transit peptide</keyword>
<evidence type="ECO:0000313" key="15">
    <source>
        <dbReference type="EMBL" id="GBG69537.1"/>
    </source>
</evidence>
<keyword evidence="3" id="KW-0813">Transport</keyword>
<evidence type="ECO:0000256" key="1">
    <source>
        <dbReference type="ARBA" id="ARBA00004273"/>
    </source>
</evidence>
<proteinExistence type="inferred from homology"/>
<name>A0A388KHQ5_CHABU</name>
<dbReference type="Pfam" id="PF13202">
    <property type="entry name" value="EF-hand_5"/>
    <property type="match status" value="2"/>
</dbReference>
<keyword evidence="16" id="KW-1185">Reference proteome</keyword>
<evidence type="ECO:0000256" key="8">
    <source>
        <dbReference type="ARBA" id="ARBA00022837"/>
    </source>
</evidence>
<dbReference type="Pfam" id="PF13833">
    <property type="entry name" value="EF-hand_8"/>
    <property type="match status" value="1"/>
</dbReference>
<dbReference type="PANTHER" id="PTHR12294:SF1">
    <property type="entry name" value="CALCIUM UPTAKE PROTEIN 1, MITOCHONDRIAL"/>
    <property type="match status" value="1"/>
</dbReference>
<dbReference type="AlphaFoldDB" id="A0A388KHQ5"/>
<feature type="domain" description="EF-hand" evidence="14">
    <location>
        <begin position="835"/>
        <end position="870"/>
    </location>
</feature>
<dbReference type="GO" id="GO:0005758">
    <property type="term" value="C:mitochondrial intermembrane space"/>
    <property type="evidence" value="ECO:0007669"/>
    <property type="project" value="UniProtKB-SubCell"/>
</dbReference>
<dbReference type="InterPro" id="IPR011992">
    <property type="entry name" value="EF-hand-dom_pair"/>
</dbReference>
<dbReference type="InterPro" id="IPR002048">
    <property type="entry name" value="EF_hand_dom"/>
</dbReference>
<dbReference type="InterPro" id="IPR018247">
    <property type="entry name" value="EF_Hand_1_Ca_BS"/>
</dbReference>
<dbReference type="GO" id="GO:0005509">
    <property type="term" value="F:calcium ion binding"/>
    <property type="evidence" value="ECO:0007669"/>
    <property type="project" value="InterPro"/>
</dbReference>
<dbReference type="Gramene" id="GBG69537">
    <property type="protein sequence ID" value="GBG69537"/>
    <property type="gene ID" value="CBR_g4372"/>
</dbReference>
<dbReference type="PROSITE" id="PS50222">
    <property type="entry name" value="EF_HAND_2"/>
    <property type="match status" value="2"/>
</dbReference>
<dbReference type="SUPFAM" id="SSF47473">
    <property type="entry name" value="EF-hand"/>
    <property type="match status" value="2"/>
</dbReference>
<keyword evidence="10" id="KW-0406">Ion transport</keyword>
<dbReference type="SMART" id="SM00054">
    <property type="entry name" value="EFh"/>
    <property type="match status" value="3"/>
</dbReference>
<accession>A0A388KHQ5</accession>
<dbReference type="OrthoDB" id="186625at2759"/>
<dbReference type="CDD" id="cd00051">
    <property type="entry name" value="EFh"/>
    <property type="match status" value="1"/>
</dbReference>
<sequence length="897" mass="98403">MFRAIVSRSSTLDWTRRWRANDPRLRTAGVKAMESAMEREVVRRIAMALPEFGAVGNCKGGLNHHELPQAAIPVIMPRGSRLDSWKAGDCRLEEESISRAIREKKVAIQFPFPIPIPIPIPTPVIPVIMPCGSRLESWKGGDSRTSAHGVVSVSSWRARAVGIPSRTTTALDSSRRLNCPPPLCVPRGFLTGIEKRVEWMVACPKTTGPRASSHISARGTASELQANPVEVFSALDVACMTAGSRLREKRSVESTGGAGIGTGKVEMCGGEGGVHVRVGVGMGSRRDGRMCGGEEVVGMMTTATMKASRSFSTASLVPPPLTDPDSLRSLRGATVEGRPPALHRLLMLLQEEERKRGRRGEGGGDERGWPGRVVLTEGVGIGGEGGTIEGRGGGAVPMQAGWMDVISTLLVIMGSAGVGWLAAPPLGSYFPVVDGEDEWTSEDDKDDADDICNKGILSASYEAGHCSDPCHQHTGVRGCSELLLSDSFRQRVFFVYERKIRAFSPLEKIFDYFASAETDSGVRVMSAGDLMRAVVPVLPPWASGAIREGKLDGEPSPGHLHGNQSELLMLFDVDKDGFVSFPEFTFFLSLLSVPDKKIVGVFNQFDLDKDGAIDQGEFMKVMERVWELTRYKASERFQMRKRIEIKDPKHAPQSILDYFFGKDGDKRLHLMEFANFLDEMKTELVRLEFAHYDFHNEGSILGIDFARSMVASADLQSVPDLLTKAESLLVVNPELAKAKISFPEFLDFVRMRRNWKKLADALTNFEDGVDASREGLPQKAANGEQMKSEGVSQKAPELEVSALEPLSQQLSRKPRYCMTPDRFKALVKEVCEVELSESQLKLVFHIFDLNGDGNLSCLEFLTMLHSREAVPTPCAVPPQLLELEKALEKALETSSEP</sequence>
<comment type="similarity">
    <text evidence="13">Belongs to the MICU1 family. MICU1 subfamily.</text>
</comment>
<keyword evidence="4" id="KW-0109">Calcium transport</keyword>
<evidence type="ECO:0000256" key="11">
    <source>
        <dbReference type="ARBA" id="ARBA00023128"/>
    </source>
</evidence>
<dbReference type="GO" id="GO:0036444">
    <property type="term" value="P:calcium import into the mitochondrion"/>
    <property type="evidence" value="ECO:0007669"/>
    <property type="project" value="TreeGrafter"/>
</dbReference>
<keyword evidence="5" id="KW-0479">Metal-binding</keyword>
<evidence type="ECO:0000256" key="3">
    <source>
        <dbReference type="ARBA" id="ARBA00022448"/>
    </source>
</evidence>
<evidence type="ECO:0000259" key="14">
    <source>
        <dbReference type="PROSITE" id="PS50222"/>
    </source>
</evidence>
<dbReference type="Gene3D" id="1.10.238.10">
    <property type="entry name" value="EF-hand"/>
    <property type="match status" value="2"/>
</dbReference>
<dbReference type="PROSITE" id="PS00018">
    <property type="entry name" value="EF_HAND_1"/>
    <property type="match status" value="2"/>
</dbReference>
<keyword evidence="11" id="KW-0496">Mitochondrion</keyword>
<evidence type="ECO:0000256" key="4">
    <source>
        <dbReference type="ARBA" id="ARBA00022568"/>
    </source>
</evidence>
<evidence type="ECO:0000256" key="13">
    <source>
        <dbReference type="ARBA" id="ARBA00038333"/>
    </source>
</evidence>
<keyword evidence="6" id="KW-0677">Repeat</keyword>
<dbReference type="PANTHER" id="PTHR12294">
    <property type="entry name" value="EF HAND DOMAIN FAMILY A1,A2-RELATED"/>
    <property type="match status" value="1"/>
</dbReference>
<comment type="subcellular location">
    <subcellularLocation>
        <location evidence="1">Mitochondrion inner membrane</location>
    </subcellularLocation>
    <subcellularLocation>
        <location evidence="2">Mitochondrion intermembrane space</location>
    </subcellularLocation>
</comment>
<evidence type="ECO:0000256" key="5">
    <source>
        <dbReference type="ARBA" id="ARBA00022723"/>
    </source>
</evidence>
<keyword evidence="7" id="KW-0999">Mitochondrion inner membrane</keyword>
<keyword evidence="8" id="KW-0106">Calcium</keyword>
<evidence type="ECO:0000256" key="12">
    <source>
        <dbReference type="ARBA" id="ARBA00023136"/>
    </source>
</evidence>
<dbReference type="InterPro" id="IPR039800">
    <property type="entry name" value="MICU1/2/3"/>
</dbReference>
<evidence type="ECO:0000256" key="9">
    <source>
        <dbReference type="ARBA" id="ARBA00022946"/>
    </source>
</evidence>
<evidence type="ECO:0000313" key="16">
    <source>
        <dbReference type="Proteomes" id="UP000265515"/>
    </source>
</evidence>
<dbReference type="GO" id="GO:0051560">
    <property type="term" value="P:mitochondrial calcium ion homeostasis"/>
    <property type="evidence" value="ECO:0007669"/>
    <property type="project" value="TreeGrafter"/>
</dbReference>